<dbReference type="EMBL" id="BGPR01021269">
    <property type="protein sequence ID" value="GBN86407.1"/>
    <property type="molecule type" value="Genomic_DNA"/>
</dbReference>
<evidence type="ECO:0000313" key="1">
    <source>
        <dbReference type="EMBL" id="GBN86407.1"/>
    </source>
</evidence>
<feature type="non-terminal residue" evidence="1">
    <location>
        <position position="17"/>
    </location>
</feature>
<organism evidence="1 2">
    <name type="scientific">Araneus ventricosus</name>
    <name type="common">Orbweaver spider</name>
    <name type="synonym">Epeira ventricosa</name>
    <dbReference type="NCBI Taxonomy" id="182803"/>
    <lineage>
        <taxon>Eukaryota</taxon>
        <taxon>Metazoa</taxon>
        <taxon>Ecdysozoa</taxon>
        <taxon>Arthropoda</taxon>
        <taxon>Chelicerata</taxon>
        <taxon>Arachnida</taxon>
        <taxon>Araneae</taxon>
        <taxon>Araneomorphae</taxon>
        <taxon>Entelegynae</taxon>
        <taxon>Araneoidea</taxon>
        <taxon>Araneidae</taxon>
        <taxon>Araneus</taxon>
    </lineage>
</organism>
<evidence type="ECO:0000313" key="2">
    <source>
        <dbReference type="Proteomes" id="UP000499080"/>
    </source>
</evidence>
<dbReference type="AlphaFoldDB" id="A0A4Y2SEB5"/>
<keyword evidence="2" id="KW-1185">Reference proteome</keyword>
<reference evidence="1 2" key="1">
    <citation type="journal article" date="2019" name="Sci. Rep.">
        <title>Orb-weaving spider Araneus ventricosus genome elucidates the spidroin gene catalogue.</title>
        <authorList>
            <person name="Kono N."/>
            <person name="Nakamura H."/>
            <person name="Ohtoshi R."/>
            <person name="Moran D.A.P."/>
            <person name="Shinohara A."/>
            <person name="Yoshida Y."/>
            <person name="Fujiwara M."/>
            <person name="Mori M."/>
            <person name="Tomita M."/>
            <person name="Arakawa K."/>
        </authorList>
    </citation>
    <scope>NUCLEOTIDE SEQUENCE [LARGE SCALE GENOMIC DNA]</scope>
</reference>
<proteinExistence type="predicted"/>
<name>A0A4Y2SEB5_ARAVE</name>
<sequence>MTPRFERPPDHGAGPNR</sequence>
<comment type="caution">
    <text evidence="1">The sequence shown here is derived from an EMBL/GenBank/DDBJ whole genome shotgun (WGS) entry which is preliminary data.</text>
</comment>
<protein>
    <submittedName>
        <fullName evidence="1">Uncharacterized protein</fullName>
    </submittedName>
</protein>
<dbReference type="Proteomes" id="UP000499080">
    <property type="component" value="Unassembled WGS sequence"/>
</dbReference>
<gene>
    <name evidence="1" type="ORF">AVEN_222049_1</name>
</gene>
<accession>A0A4Y2SEB5</accession>